<proteinExistence type="predicted"/>
<dbReference type="RefSeq" id="WP_172982025.1">
    <property type="nucleotide sequence ID" value="NZ_WCGG01000038.1"/>
</dbReference>
<evidence type="ECO:0000313" key="2">
    <source>
        <dbReference type="Proteomes" id="UP000651333"/>
    </source>
</evidence>
<comment type="caution">
    <text evidence="1">The sequence shown here is derived from an EMBL/GenBank/DDBJ whole genome shotgun (WGS) entry which is preliminary data.</text>
</comment>
<name>A0A9Q5C4W5_LACHE</name>
<dbReference type="Proteomes" id="UP000651333">
    <property type="component" value="Unassembled WGS sequence"/>
</dbReference>
<dbReference type="EMBL" id="WCHB01000042">
    <property type="protein sequence ID" value="NRO35112.1"/>
    <property type="molecule type" value="Genomic_DNA"/>
</dbReference>
<reference evidence="1" key="1">
    <citation type="submission" date="2019-09" db="EMBL/GenBank/DDBJ databases">
        <title>Comparative genomic analysis of Lactobacillus helveticus.</title>
        <authorList>
            <person name="Zhang H."/>
            <person name="Chen Y."/>
            <person name="Zhong Z."/>
        </authorList>
    </citation>
    <scope>NUCLEOTIDE SEQUENCE</scope>
    <source>
        <strain evidence="1">IMAU30003</strain>
    </source>
</reference>
<dbReference type="AlphaFoldDB" id="A0A9Q5C4W5"/>
<accession>A0A9Q5C4W5</accession>
<organism evidence="1 2">
    <name type="scientific">Lactobacillus helveticus</name>
    <name type="common">Lactobacillus suntoryeus</name>
    <dbReference type="NCBI Taxonomy" id="1587"/>
    <lineage>
        <taxon>Bacteria</taxon>
        <taxon>Bacillati</taxon>
        <taxon>Bacillota</taxon>
        <taxon>Bacilli</taxon>
        <taxon>Lactobacillales</taxon>
        <taxon>Lactobacillaceae</taxon>
        <taxon>Lactobacillus</taxon>
    </lineage>
</organism>
<gene>
    <name evidence="1" type="ORF">IMAU30003_01362</name>
</gene>
<evidence type="ECO:0000313" key="1">
    <source>
        <dbReference type="EMBL" id="NRO35112.1"/>
    </source>
</evidence>
<protein>
    <submittedName>
        <fullName evidence="1">Uncharacterized protein</fullName>
    </submittedName>
</protein>
<sequence>MRKIKLGRLLKLIYLKLTEADIPKCDECGAPLALNMAGEDFQINQKQVQAFQDFIQKYEDKKLVVLELGIGPRNQMIKAPSM</sequence>